<reference evidence="6" key="1">
    <citation type="submission" date="2022-07" db="EMBL/GenBank/DDBJ databases">
        <authorList>
            <person name="Trinca V."/>
            <person name="Uliana J.V.C."/>
            <person name="Torres T.T."/>
            <person name="Ward R.J."/>
            <person name="Monesi N."/>
        </authorList>
    </citation>
    <scope>NUCLEOTIDE SEQUENCE</scope>
    <source>
        <strain evidence="6">HSMRA1968</strain>
        <tissue evidence="6">Whole embryos</tissue>
    </source>
</reference>
<feature type="transmembrane region" description="Helical" evidence="5">
    <location>
        <begin position="135"/>
        <end position="155"/>
    </location>
</feature>
<dbReference type="GO" id="GO:0022857">
    <property type="term" value="F:transmembrane transporter activity"/>
    <property type="evidence" value="ECO:0007669"/>
    <property type="project" value="InterPro"/>
</dbReference>
<keyword evidence="4 5" id="KW-0472">Membrane</keyword>
<proteinExistence type="predicted"/>
<dbReference type="EMBL" id="WJQU01000004">
    <property type="protein sequence ID" value="KAJ6635830.1"/>
    <property type="molecule type" value="Genomic_DNA"/>
</dbReference>
<keyword evidence="7" id="KW-1185">Reference proteome</keyword>
<dbReference type="SUPFAM" id="SSF103473">
    <property type="entry name" value="MFS general substrate transporter"/>
    <property type="match status" value="1"/>
</dbReference>
<dbReference type="AlphaFoldDB" id="A0A9Q0RVM7"/>
<feature type="transmembrane region" description="Helical" evidence="5">
    <location>
        <begin position="493"/>
        <end position="513"/>
    </location>
</feature>
<keyword evidence="3 5" id="KW-1133">Transmembrane helix</keyword>
<feature type="transmembrane region" description="Helical" evidence="5">
    <location>
        <begin position="252"/>
        <end position="271"/>
    </location>
</feature>
<protein>
    <submittedName>
        <fullName evidence="6">Organic cation transporter protein</fullName>
    </submittedName>
</protein>
<dbReference type="PANTHER" id="PTHR24064">
    <property type="entry name" value="SOLUTE CARRIER FAMILY 22 MEMBER"/>
    <property type="match status" value="1"/>
</dbReference>
<feature type="transmembrane region" description="Helical" evidence="5">
    <location>
        <begin position="399"/>
        <end position="419"/>
    </location>
</feature>
<feature type="transmembrane region" description="Helical" evidence="5">
    <location>
        <begin position="167"/>
        <end position="188"/>
    </location>
</feature>
<evidence type="ECO:0000256" key="3">
    <source>
        <dbReference type="ARBA" id="ARBA00022989"/>
    </source>
</evidence>
<comment type="subcellular location">
    <subcellularLocation>
        <location evidence="1">Membrane</location>
        <topology evidence="1">Multi-pass membrane protein</topology>
    </subcellularLocation>
</comment>
<keyword evidence="2 5" id="KW-0812">Transmembrane</keyword>
<feature type="transmembrane region" description="Helical" evidence="5">
    <location>
        <begin position="465"/>
        <end position="487"/>
    </location>
</feature>
<evidence type="ECO:0000313" key="6">
    <source>
        <dbReference type="EMBL" id="KAJ6635830.1"/>
    </source>
</evidence>
<dbReference type="Pfam" id="PF07690">
    <property type="entry name" value="MFS_1"/>
    <property type="match status" value="1"/>
</dbReference>
<name>A0A9Q0RVM7_9DIPT</name>
<feature type="transmembrane region" description="Helical" evidence="5">
    <location>
        <begin position="431"/>
        <end position="453"/>
    </location>
</feature>
<organism evidence="6 7">
    <name type="scientific">Pseudolycoriella hygida</name>
    <dbReference type="NCBI Taxonomy" id="35572"/>
    <lineage>
        <taxon>Eukaryota</taxon>
        <taxon>Metazoa</taxon>
        <taxon>Ecdysozoa</taxon>
        <taxon>Arthropoda</taxon>
        <taxon>Hexapoda</taxon>
        <taxon>Insecta</taxon>
        <taxon>Pterygota</taxon>
        <taxon>Neoptera</taxon>
        <taxon>Endopterygota</taxon>
        <taxon>Diptera</taxon>
        <taxon>Nematocera</taxon>
        <taxon>Sciaroidea</taxon>
        <taxon>Sciaridae</taxon>
        <taxon>Pseudolycoriella</taxon>
    </lineage>
</organism>
<dbReference type="CDD" id="cd17317">
    <property type="entry name" value="MFS_SLC22"/>
    <property type="match status" value="1"/>
</dbReference>
<gene>
    <name evidence="6" type="primary">Orct_3</name>
    <name evidence="6" type="ORF">Bhyg_14416</name>
</gene>
<dbReference type="InterPro" id="IPR036259">
    <property type="entry name" value="MFS_trans_sf"/>
</dbReference>
<sequence>MAKNVDVISEMIGDWGPWQLRTVILIYLCKVPSAWFMACIIFTAPIPKPGEISCYQPENQSVFKQNSLMEPHQIVQPIDFCVKPNRTNDDASLYNVNYADEDANNFEFVPCTSFRFETPFETTITKFNLVCSRTFLIATSQFFHLFGVLTGGILATKLMEYTSPRNLMVRGMVIQIFIGSFAGLVSNYEIHMLLRYLAAVCCAQMYTAGQVIFSDITGNKYRTTAICLFENFWSIGVIILPAIAFIDPKWSNIYLMISLPTILYIPLWWMIPDTPRWLLRKGQVDKAVAIIAYAISFNKRNPLSTAELHHRLVKYTSNSSKDTPPAKWHSLWNDRRIVLQVIAVHISWAVYVTNYNGMLLNVKAFGREHLSLNTIAFGISEIVGVFTGYFLIVNCKRKWQYAGGFNIFAGIFASLGFFYPNSLAPDVKVGLLMLTALIPKIAVSCSQSMLFTCTTEMVAPEKRKILVFSCIVWARICLLTAPYIGALVEMHQLLPLSVFGALSTIGGIATCMITTPKTIDKQCPEKELPSACVPGKIFTIEKFDI</sequence>
<dbReference type="Gene3D" id="1.20.1250.20">
    <property type="entry name" value="MFS general substrate transporter like domains"/>
    <property type="match status" value="1"/>
</dbReference>
<accession>A0A9Q0RVM7</accession>
<feature type="transmembrane region" description="Helical" evidence="5">
    <location>
        <begin position="337"/>
        <end position="355"/>
    </location>
</feature>
<comment type="caution">
    <text evidence="6">The sequence shown here is derived from an EMBL/GenBank/DDBJ whole genome shotgun (WGS) entry which is preliminary data.</text>
</comment>
<evidence type="ECO:0000256" key="2">
    <source>
        <dbReference type="ARBA" id="ARBA00022692"/>
    </source>
</evidence>
<evidence type="ECO:0000256" key="4">
    <source>
        <dbReference type="ARBA" id="ARBA00023136"/>
    </source>
</evidence>
<feature type="transmembrane region" description="Helical" evidence="5">
    <location>
        <begin position="375"/>
        <end position="392"/>
    </location>
</feature>
<dbReference type="Proteomes" id="UP001151699">
    <property type="component" value="Chromosome C"/>
</dbReference>
<feature type="transmembrane region" description="Helical" evidence="5">
    <location>
        <begin position="225"/>
        <end position="246"/>
    </location>
</feature>
<evidence type="ECO:0000256" key="5">
    <source>
        <dbReference type="SAM" id="Phobius"/>
    </source>
</evidence>
<evidence type="ECO:0000256" key="1">
    <source>
        <dbReference type="ARBA" id="ARBA00004141"/>
    </source>
</evidence>
<dbReference type="GO" id="GO:0016020">
    <property type="term" value="C:membrane"/>
    <property type="evidence" value="ECO:0007669"/>
    <property type="project" value="UniProtKB-SubCell"/>
</dbReference>
<dbReference type="InterPro" id="IPR011701">
    <property type="entry name" value="MFS"/>
</dbReference>
<evidence type="ECO:0000313" key="7">
    <source>
        <dbReference type="Proteomes" id="UP001151699"/>
    </source>
</evidence>
<dbReference type="OrthoDB" id="5296287at2759"/>